<dbReference type="EMBL" id="CM047742">
    <property type="protein sequence ID" value="KAJ0034026.1"/>
    <property type="molecule type" value="Genomic_DNA"/>
</dbReference>
<gene>
    <name evidence="1" type="ORF">Pint_24932</name>
</gene>
<evidence type="ECO:0000313" key="2">
    <source>
        <dbReference type="Proteomes" id="UP001163603"/>
    </source>
</evidence>
<accession>A0ACC0YB23</accession>
<proteinExistence type="predicted"/>
<organism evidence="1 2">
    <name type="scientific">Pistacia integerrima</name>
    <dbReference type="NCBI Taxonomy" id="434235"/>
    <lineage>
        <taxon>Eukaryota</taxon>
        <taxon>Viridiplantae</taxon>
        <taxon>Streptophyta</taxon>
        <taxon>Embryophyta</taxon>
        <taxon>Tracheophyta</taxon>
        <taxon>Spermatophyta</taxon>
        <taxon>Magnoliopsida</taxon>
        <taxon>eudicotyledons</taxon>
        <taxon>Gunneridae</taxon>
        <taxon>Pentapetalae</taxon>
        <taxon>rosids</taxon>
        <taxon>malvids</taxon>
        <taxon>Sapindales</taxon>
        <taxon>Anacardiaceae</taxon>
        <taxon>Pistacia</taxon>
    </lineage>
</organism>
<keyword evidence="2" id="KW-1185">Reference proteome</keyword>
<name>A0ACC0YB23_9ROSI</name>
<dbReference type="Proteomes" id="UP001163603">
    <property type="component" value="Chromosome 7"/>
</dbReference>
<evidence type="ECO:0000313" key="1">
    <source>
        <dbReference type="EMBL" id="KAJ0034026.1"/>
    </source>
</evidence>
<comment type="caution">
    <text evidence="1">The sequence shown here is derived from an EMBL/GenBank/DDBJ whole genome shotgun (WGS) entry which is preliminary data.</text>
</comment>
<protein>
    <submittedName>
        <fullName evidence="1">Uncharacterized protein</fullName>
    </submittedName>
</protein>
<reference evidence="2" key="1">
    <citation type="journal article" date="2023" name="G3 (Bethesda)">
        <title>Genome assembly and association tests identify interacting loci associated with vigor, precocity, and sex in interspecific pistachio rootstocks.</title>
        <authorList>
            <person name="Palmer W."/>
            <person name="Jacygrad E."/>
            <person name="Sagayaradj S."/>
            <person name="Cavanaugh K."/>
            <person name="Han R."/>
            <person name="Bertier L."/>
            <person name="Beede B."/>
            <person name="Kafkas S."/>
            <person name="Golino D."/>
            <person name="Preece J."/>
            <person name="Michelmore R."/>
        </authorList>
    </citation>
    <scope>NUCLEOTIDE SEQUENCE [LARGE SCALE GENOMIC DNA]</scope>
</reference>
<sequence>MAGPQCCANPPNLNAGSGVGHVEKLGGLSTYVTGSTHSKLGVLLVSDVYGYEAPNLRCGLLSFLSSAANSCDKGFDDAKPVIQDLKSKTKVVVQLAKCEFIQAAVMCHPSFVTPNDINGMSSSISRAIFLWVEVPIAILGAEIDQFSPPSLVKQFEEILTAKSEDKGYEDAKPVIAALKSKGVSAIGAAGFCWGGRVAVKLASTDYIQAAVLLHPSRIMVDDINEVKIPVAILGAEIDHITPAEQVKHFGEILSSKSEIDSLVKIFPGVSHGWTVKYKVEDESAVKSAEEAHEDMLNWFTKHVK</sequence>